<dbReference type="EMBL" id="CAJNDS010000333">
    <property type="protein sequence ID" value="CAE7193426.1"/>
    <property type="molecule type" value="Genomic_DNA"/>
</dbReference>
<accession>A0A812J1K8</accession>
<dbReference type="Proteomes" id="UP000604046">
    <property type="component" value="Unassembled WGS sequence"/>
</dbReference>
<keyword evidence="4" id="KW-1185">Reference proteome</keyword>
<protein>
    <submittedName>
        <fullName evidence="3">Uncharacterized protein</fullName>
    </submittedName>
</protein>
<organism evidence="3 4">
    <name type="scientific">Symbiodinium natans</name>
    <dbReference type="NCBI Taxonomy" id="878477"/>
    <lineage>
        <taxon>Eukaryota</taxon>
        <taxon>Sar</taxon>
        <taxon>Alveolata</taxon>
        <taxon>Dinophyceae</taxon>
        <taxon>Suessiales</taxon>
        <taxon>Symbiodiniaceae</taxon>
        <taxon>Symbiodinium</taxon>
    </lineage>
</organism>
<sequence>MPRVSWLRLLLVVAVVVPSASAEEVLEIPGVAVTFHPRPREFQKAFPDPDKFQKKGGSRGSRGSRRLEEETDDKVQHLEADDGGLHFDLDFAGAETEVRVIDLDETPQLDGLACSSSHHMYLHWDSTGFVIIHKGDVLVGGMEWQCRLDPYQGQGPEESESFLVEVLSVDSKPDAAARVTKLRVRETSVPHDFPIMLSGDGFHVFPQMDLNFTWFPSPGAEGRLLSASPQFSLNYDSITGRAKKAFDFGPFQCSDCWADLDITPTFSLATNGKGQPVKVAMEVAVELRARAKVEAGRDGQTLLDWWRPESLEWSITSMNLLDKLAKSIPLKGWAAGMLNKLTLKLSLHPTVALEFLVEIEQLVMEGAFQMNFGEKIVYEVKWTAADGFSRRVKDRTDTLLPDVQMPQRIDIPLLFGVSPCFGLELTMWSSRKKITSIEGCPEFRLGVTLVNVFSQSPQSPAFFAPQDDPDRMLCVRNMQFETNGNADMTRDEPYLNVCIAGKCQKTSSDEHFGNAVCPCGDEKCGRGFRTYQWCYVPRSCPVADYYDWGEYYWASCVYPATYREEICFDVSGKWLETQGLLFSAYEADWYFDDPYVAPLEVPVDDLVNYRSRTYRRLEMEPLLGTQAYLTFTVSVERMRRLSKGNSQGDSFSLVMDEASPRRTSTDCNAGKVEVALGVHGYFGGLFIPFDWRGKSKGLKLVNESDFESRVFYGPDTIYCRTTTTTTPDSESAPPALLVTTTTTSRGRVTQQGCQCRGLRNHAGDLRYAASCGSSAMVNKGEWCFVEDETCQSSNWGYCAPVTEQGCGELDLPVPLLGLLQHSCNIKHVRHNVHDHVDYHHSTHNLDCSRWESDDGGLPMPAAKL</sequence>
<feature type="chain" id="PRO_5032417916" evidence="2">
    <location>
        <begin position="23"/>
        <end position="864"/>
    </location>
</feature>
<reference evidence="3" key="1">
    <citation type="submission" date="2021-02" db="EMBL/GenBank/DDBJ databases">
        <authorList>
            <person name="Dougan E. K."/>
            <person name="Rhodes N."/>
            <person name="Thang M."/>
            <person name="Chan C."/>
        </authorList>
    </citation>
    <scope>NUCLEOTIDE SEQUENCE</scope>
</reference>
<dbReference type="AlphaFoldDB" id="A0A812J1K8"/>
<evidence type="ECO:0000313" key="4">
    <source>
        <dbReference type="Proteomes" id="UP000604046"/>
    </source>
</evidence>
<feature type="signal peptide" evidence="2">
    <location>
        <begin position="1"/>
        <end position="22"/>
    </location>
</feature>
<evidence type="ECO:0000313" key="3">
    <source>
        <dbReference type="EMBL" id="CAE7193426.1"/>
    </source>
</evidence>
<feature type="compositionally biased region" description="Basic and acidic residues" evidence="1">
    <location>
        <begin position="42"/>
        <end position="53"/>
    </location>
</feature>
<gene>
    <name evidence="3" type="ORF">SNAT2548_LOCUS5228</name>
</gene>
<name>A0A812J1K8_9DINO</name>
<comment type="caution">
    <text evidence="3">The sequence shown here is derived from an EMBL/GenBank/DDBJ whole genome shotgun (WGS) entry which is preliminary data.</text>
</comment>
<evidence type="ECO:0000256" key="2">
    <source>
        <dbReference type="SAM" id="SignalP"/>
    </source>
</evidence>
<proteinExistence type="predicted"/>
<keyword evidence="2" id="KW-0732">Signal</keyword>
<dbReference type="OrthoDB" id="443281at2759"/>
<feature type="region of interest" description="Disordered" evidence="1">
    <location>
        <begin position="42"/>
        <end position="73"/>
    </location>
</feature>
<evidence type="ECO:0000256" key="1">
    <source>
        <dbReference type="SAM" id="MobiDB-lite"/>
    </source>
</evidence>